<dbReference type="RefSeq" id="WP_035610424.1">
    <property type="nucleotide sequence ID" value="NZ_JEMG01000001.1"/>
</dbReference>
<feature type="domain" description="FIST C-domain" evidence="2">
    <location>
        <begin position="241"/>
        <end position="450"/>
    </location>
</feature>
<dbReference type="Pfam" id="PF08495">
    <property type="entry name" value="FIST"/>
    <property type="match status" value="1"/>
</dbReference>
<proteinExistence type="predicted"/>
<evidence type="ECO:0000313" key="3">
    <source>
        <dbReference type="EMBL" id="EYC52708.1"/>
    </source>
</evidence>
<organism evidence="3 4">
    <name type="scientific">Hylemonella gracilis str. Niagara R</name>
    <dbReference type="NCBI Taxonomy" id="1458275"/>
    <lineage>
        <taxon>Bacteria</taxon>
        <taxon>Pseudomonadati</taxon>
        <taxon>Pseudomonadota</taxon>
        <taxon>Betaproteobacteria</taxon>
        <taxon>Burkholderiales</taxon>
        <taxon>Comamonadaceae</taxon>
        <taxon>Hylemonella</taxon>
    </lineage>
</organism>
<dbReference type="STRING" id="1458275.AZ34_17645"/>
<sequence length="470" mass="48995">MNLYLVAHATHPQWRMAATLVLAQLRAQLARRAAASARAAQGAGLLSPSLALLYITDHYANEAEAILAHLSAELPEVTDWSGTVGVGIAATGVEYFDEPALAVMLCDIPADQYRVFSGVTPLAPGFTAHTALVHADGHAPELGELIEEMAARTTSGYLFGGLAASRQQSVQFAQSGDGYLRGQGRSSGVFHGGLSGVAFGPEVALLSRVTQGCAPLTSVGGDHVVTEAERHVVYQLDGQPALDVLLKELGVTLDQPQQALEAVRATLAGLVDPKALDERHKRHAADDHANARATSTGRVIGRGGLFGPDVRVRHIVGLDPQRGGVALAERVTEGMQLAFCQRNAQAARADLIRICTEIRAELEPDDVPLYSAAMSTPGATSELASEPAAPALAARSGAPARTIAGAIYVSCSGRGGPHFGAPSAELQLVRHALGDVPLIGFFAGGEIAHRQLHGYTGVLTVFLAPEGVTA</sequence>
<dbReference type="Pfam" id="PF10442">
    <property type="entry name" value="FIST_C"/>
    <property type="match status" value="1"/>
</dbReference>
<dbReference type="OrthoDB" id="9770435at2"/>
<dbReference type="AlphaFoldDB" id="A0A016XNB3"/>
<protein>
    <recommendedName>
        <fullName evidence="5">Small ligand-binding sensory domain FIST</fullName>
    </recommendedName>
</protein>
<accession>A0A016XNB3</accession>
<gene>
    <name evidence="3" type="ORF">AZ34_17645</name>
</gene>
<dbReference type="EMBL" id="JEMG01000001">
    <property type="protein sequence ID" value="EYC52708.1"/>
    <property type="molecule type" value="Genomic_DNA"/>
</dbReference>
<dbReference type="Proteomes" id="UP000023268">
    <property type="component" value="Unassembled WGS sequence"/>
</dbReference>
<feature type="domain" description="FIST" evidence="1">
    <location>
        <begin position="48"/>
        <end position="240"/>
    </location>
</feature>
<evidence type="ECO:0000259" key="2">
    <source>
        <dbReference type="SMART" id="SM01204"/>
    </source>
</evidence>
<evidence type="ECO:0000313" key="4">
    <source>
        <dbReference type="Proteomes" id="UP000023268"/>
    </source>
</evidence>
<dbReference type="GO" id="GO:0032436">
    <property type="term" value="P:positive regulation of proteasomal ubiquitin-dependent protein catabolic process"/>
    <property type="evidence" value="ECO:0007669"/>
    <property type="project" value="TreeGrafter"/>
</dbReference>
<dbReference type="SMART" id="SM01204">
    <property type="entry name" value="FIST_C"/>
    <property type="match status" value="1"/>
</dbReference>
<reference evidence="3 4" key="1">
    <citation type="submission" date="2014-02" db="EMBL/GenBank/DDBJ databases">
        <title>Draft Genome of Hylemonella gracilis isolated from the Niagara River.</title>
        <authorList>
            <person name="Pawlowski D.R."/>
            <person name="Koudelka G.B."/>
        </authorList>
    </citation>
    <scope>NUCLEOTIDE SEQUENCE [LARGE SCALE GENOMIC DNA]</scope>
    <source>
        <strain evidence="3 4">Niagara R</strain>
    </source>
</reference>
<dbReference type="InterPro" id="IPR019494">
    <property type="entry name" value="FIST_C"/>
</dbReference>
<dbReference type="GO" id="GO:0000209">
    <property type="term" value="P:protein polyubiquitination"/>
    <property type="evidence" value="ECO:0007669"/>
    <property type="project" value="TreeGrafter"/>
</dbReference>
<dbReference type="PANTHER" id="PTHR14939">
    <property type="entry name" value="F-BOX ONLY PROTEIN 22"/>
    <property type="match status" value="1"/>
</dbReference>
<evidence type="ECO:0008006" key="5">
    <source>
        <dbReference type="Google" id="ProtNLM"/>
    </source>
</evidence>
<dbReference type="eggNOG" id="COG4398">
    <property type="taxonomic scope" value="Bacteria"/>
</dbReference>
<dbReference type="InterPro" id="IPR013702">
    <property type="entry name" value="FIST_domain_N"/>
</dbReference>
<dbReference type="PANTHER" id="PTHR14939:SF5">
    <property type="entry name" value="F-BOX ONLY PROTEIN 22"/>
    <property type="match status" value="1"/>
</dbReference>
<comment type="caution">
    <text evidence="3">The sequence shown here is derived from an EMBL/GenBank/DDBJ whole genome shotgun (WGS) entry which is preliminary data.</text>
</comment>
<evidence type="ECO:0000259" key="1">
    <source>
        <dbReference type="SMART" id="SM00897"/>
    </source>
</evidence>
<dbReference type="SMART" id="SM00897">
    <property type="entry name" value="FIST"/>
    <property type="match status" value="1"/>
</dbReference>
<name>A0A016XNB3_9BURK</name>